<keyword evidence="1" id="KW-0456">Lyase</keyword>
<gene>
    <name evidence="1" type="ORF">HNQ88_001628</name>
</gene>
<protein>
    <submittedName>
        <fullName evidence="1">Streptogramin lyase</fullName>
    </submittedName>
</protein>
<accession>A0AAE3XMP1</accession>
<reference evidence="1" key="1">
    <citation type="submission" date="2023-07" db="EMBL/GenBank/DDBJ databases">
        <title>Genomic Encyclopedia of Type Strains, Phase IV (KMG-IV): sequencing the most valuable type-strain genomes for metagenomic binning, comparative biology and taxonomic classification.</title>
        <authorList>
            <person name="Goeker M."/>
        </authorList>
    </citation>
    <scope>NUCLEOTIDE SEQUENCE</scope>
    <source>
        <strain evidence="1">DSM 26174</strain>
    </source>
</reference>
<evidence type="ECO:0000313" key="2">
    <source>
        <dbReference type="Proteomes" id="UP001185092"/>
    </source>
</evidence>
<dbReference type="AlphaFoldDB" id="A0AAE3XMP1"/>
<dbReference type="Proteomes" id="UP001185092">
    <property type="component" value="Unassembled WGS sequence"/>
</dbReference>
<dbReference type="RefSeq" id="WP_309938097.1">
    <property type="nucleotide sequence ID" value="NZ_AP025305.1"/>
</dbReference>
<organism evidence="1 2">
    <name type="scientific">Aureibacter tunicatorum</name>
    <dbReference type="NCBI Taxonomy" id="866807"/>
    <lineage>
        <taxon>Bacteria</taxon>
        <taxon>Pseudomonadati</taxon>
        <taxon>Bacteroidota</taxon>
        <taxon>Cytophagia</taxon>
        <taxon>Cytophagales</taxon>
        <taxon>Persicobacteraceae</taxon>
        <taxon>Aureibacter</taxon>
    </lineage>
</organism>
<comment type="caution">
    <text evidence="1">The sequence shown here is derived from an EMBL/GenBank/DDBJ whole genome shotgun (WGS) entry which is preliminary data.</text>
</comment>
<sequence>MGSETTAINFTNLGYIGNWHLASLVLDNTQTTWYCTGEKTDAAVMKNIALQPWTKCENLGSSLKMITFDNQGNMWSVDTEYSHASKWDGQNWVKQAAYNTWQLKMIAFDQNGDMWCVGTEGNIGKWVNSAWQDQNVDGGTKSWIAFQEGLGLNTSIYFVTTEGELELYNEETGHVSSVDSNWLLRMITFVDQGNVAYGVGKEGNTGFSYVGSNPPTSIGNCTI</sequence>
<dbReference type="EMBL" id="JAVDQD010000002">
    <property type="protein sequence ID" value="MDR6238591.1"/>
    <property type="molecule type" value="Genomic_DNA"/>
</dbReference>
<dbReference type="GO" id="GO:0016829">
    <property type="term" value="F:lyase activity"/>
    <property type="evidence" value="ECO:0007669"/>
    <property type="project" value="UniProtKB-KW"/>
</dbReference>
<proteinExistence type="predicted"/>
<keyword evidence="2" id="KW-1185">Reference proteome</keyword>
<dbReference type="SUPFAM" id="SSF101898">
    <property type="entry name" value="NHL repeat"/>
    <property type="match status" value="1"/>
</dbReference>
<evidence type="ECO:0000313" key="1">
    <source>
        <dbReference type="EMBL" id="MDR6238591.1"/>
    </source>
</evidence>
<name>A0AAE3XMP1_9BACT</name>